<feature type="region of interest" description="Disordered" evidence="2">
    <location>
        <begin position="568"/>
        <end position="593"/>
    </location>
</feature>
<dbReference type="InterPro" id="IPR036397">
    <property type="entry name" value="RNaseH_sf"/>
</dbReference>
<keyword evidence="1" id="KW-0479">Metal-binding</keyword>
<evidence type="ECO:0000256" key="2">
    <source>
        <dbReference type="SAM" id="MobiDB-lite"/>
    </source>
</evidence>
<dbReference type="InterPro" id="IPR012337">
    <property type="entry name" value="RNaseH-like_sf"/>
</dbReference>
<dbReference type="GO" id="GO:0015074">
    <property type="term" value="P:DNA integration"/>
    <property type="evidence" value="ECO:0007669"/>
    <property type="project" value="InterPro"/>
</dbReference>
<dbReference type="Pfam" id="PF13976">
    <property type="entry name" value="gag_pre-integrs"/>
    <property type="match status" value="1"/>
</dbReference>
<feature type="region of interest" description="Disordered" evidence="2">
    <location>
        <begin position="1038"/>
        <end position="1063"/>
    </location>
</feature>
<feature type="region of interest" description="Disordered" evidence="2">
    <location>
        <begin position="497"/>
        <end position="529"/>
    </location>
</feature>
<evidence type="ECO:0000259" key="4">
    <source>
        <dbReference type="PROSITE" id="PS50994"/>
    </source>
</evidence>
<organism evidence="5">
    <name type="scientific">Tanacetum cinerariifolium</name>
    <name type="common">Dalmatian daisy</name>
    <name type="synonym">Chrysanthemum cinerariifolium</name>
    <dbReference type="NCBI Taxonomy" id="118510"/>
    <lineage>
        <taxon>Eukaryota</taxon>
        <taxon>Viridiplantae</taxon>
        <taxon>Streptophyta</taxon>
        <taxon>Embryophyta</taxon>
        <taxon>Tracheophyta</taxon>
        <taxon>Spermatophyta</taxon>
        <taxon>Magnoliopsida</taxon>
        <taxon>eudicotyledons</taxon>
        <taxon>Gunneridae</taxon>
        <taxon>Pentapetalae</taxon>
        <taxon>asterids</taxon>
        <taxon>campanulids</taxon>
        <taxon>Asterales</taxon>
        <taxon>Asteraceae</taxon>
        <taxon>Asteroideae</taxon>
        <taxon>Anthemideae</taxon>
        <taxon>Anthemidinae</taxon>
        <taxon>Tanacetum</taxon>
    </lineage>
</organism>
<dbReference type="InterPro" id="IPR001584">
    <property type="entry name" value="Integrase_cat-core"/>
</dbReference>
<dbReference type="Pfam" id="PF00098">
    <property type="entry name" value="zf-CCHC"/>
    <property type="match status" value="1"/>
</dbReference>
<comment type="caution">
    <text evidence="5">The sequence shown here is derived from an EMBL/GenBank/DDBJ whole genome shotgun (WGS) entry which is preliminary data.</text>
</comment>
<dbReference type="GO" id="GO:0003676">
    <property type="term" value="F:nucleic acid binding"/>
    <property type="evidence" value="ECO:0007669"/>
    <property type="project" value="InterPro"/>
</dbReference>
<dbReference type="PANTHER" id="PTHR42648">
    <property type="entry name" value="TRANSPOSASE, PUTATIVE-RELATED"/>
    <property type="match status" value="1"/>
</dbReference>
<accession>A0A6L2NM02</accession>
<feature type="region of interest" description="Disordered" evidence="2">
    <location>
        <begin position="247"/>
        <end position="272"/>
    </location>
</feature>
<dbReference type="SUPFAM" id="SSF57756">
    <property type="entry name" value="Retrovirus zinc finger-like domains"/>
    <property type="match status" value="1"/>
</dbReference>
<gene>
    <name evidence="5" type="ORF">Tci_057542</name>
</gene>
<dbReference type="GO" id="GO:0008270">
    <property type="term" value="F:zinc ion binding"/>
    <property type="evidence" value="ECO:0007669"/>
    <property type="project" value="UniProtKB-KW"/>
</dbReference>
<feature type="compositionally biased region" description="Polar residues" evidence="2">
    <location>
        <begin position="1038"/>
        <end position="1048"/>
    </location>
</feature>
<evidence type="ECO:0000313" key="5">
    <source>
        <dbReference type="EMBL" id="GEU85564.1"/>
    </source>
</evidence>
<dbReference type="PANTHER" id="PTHR42648:SF32">
    <property type="entry name" value="RIBONUCLEASE H-LIKE DOMAIN, GAG-PRE-INTEGRASE DOMAIN PROTEIN-RELATED"/>
    <property type="match status" value="1"/>
</dbReference>
<feature type="domain" description="CCHC-type" evidence="3">
    <location>
        <begin position="1093"/>
        <end position="1108"/>
    </location>
</feature>
<feature type="domain" description="Integrase catalytic" evidence="4">
    <location>
        <begin position="710"/>
        <end position="886"/>
    </location>
</feature>
<dbReference type="PROSITE" id="PS50158">
    <property type="entry name" value="ZF_CCHC"/>
    <property type="match status" value="1"/>
</dbReference>
<keyword evidence="1" id="KW-0863">Zinc-finger</keyword>
<proteinExistence type="predicted"/>
<evidence type="ECO:0000259" key="3">
    <source>
        <dbReference type="PROSITE" id="PS50158"/>
    </source>
</evidence>
<dbReference type="PROSITE" id="PS50994">
    <property type="entry name" value="INTEGRASE"/>
    <property type="match status" value="1"/>
</dbReference>
<keyword evidence="1" id="KW-0862">Zinc</keyword>
<dbReference type="SUPFAM" id="SSF53098">
    <property type="entry name" value="Ribonuclease H-like"/>
    <property type="match status" value="1"/>
</dbReference>
<dbReference type="Gene3D" id="4.10.60.10">
    <property type="entry name" value="Zinc finger, CCHC-type"/>
    <property type="match status" value="1"/>
</dbReference>
<feature type="compositionally biased region" description="Basic and acidic residues" evidence="2">
    <location>
        <begin position="1007"/>
        <end position="1016"/>
    </location>
</feature>
<dbReference type="SMART" id="SM00343">
    <property type="entry name" value="ZnF_C2HC"/>
    <property type="match status" value="1"/>
</dbReference>
<dbReference type="InterPro" id="IPR001878">
    <property type="entry name" value="Znf_CCHC"/>
</dbReference>
<sequence length="1262" mass="141961">MRIEQYFLMTDYSLWEVILNGDSPIPTRVIEGVVQPVASTTAEQRLARKNELKARGTLLMALPDKHQLKFNIHKDAKTLMEAIEKRFGGNKETKKVQKTLLKQQYENFIGLSSESLDQIHDRNKTDLEEQSLDDLFNSLKIYEAKVKSSSCASTSTQNIAFVSSQNTDSTNESVSIVASVSSVSAKVPAAALPNVDTLSNAVIYTFFASQSNTPPLDNDDLKQIDDDDLEEMDLKWQMAMKGHFARKCRSPKDTRRNVSAKPQRRNVPVETSTSNALVSQCDGVGSYNWSFQAEEEPTNYALMAFTSSSSSSFDNEVASCSKAYTKDYATLQSYYDKLTNDLRKYQFNVISYKTGLESIEARLLVYQKNETIFEEDIKLLKLDVQLRDNALVVLRQKFEKAEQERDELQLKFFETDESLPVSPKCNRYQSGDGYHDVPLPYTRTFMSPKPDLVFHDAPNVNETVHTAFNVELSPTKPDKHLSPTHRPSAPLIEHWVSDSEDDSEAEPSQNAPSFVQPFAQPKSHGNSRNRKACFVSVLTKSKLVLLTAARPVTTVVPQLHVTRPRSTKTIVTKPHSSPRRYINRRPSPKPSNFPLKVTTIKATMFNAVKGVQGKWDKGVIDSGCSRHMIGNMSYLNDFEKINGGYVTFGGNPKGGKISSKDTKCIVLSPGFKLPDENQVLLRIPRETNMYNVDLKNIVPSGDLTCLFAKATLDESNLWHRRLGHINFKTMNKLGKKHRASYKTKPVSSVSQPLQRFTLVFFLATKDETSPILKTFITGIENQLTLKVKIIRSDNGTEFKNQDLIQLRGMKGIKREFSIPRTPQQNGIAERKNKNLIEAARTMLADSLPPIPFWAEAVNTACVSLKILSRTRKPNGEALRKCILSGPYKPTTILVQVVEATDDSPAVPAHTTVETPMNMSPENKAHFLAEKEAIHLILTGIGNDIYSTVDACQTAQEMWEAIERLQQGQRLISLTTSAGMVKTTTRHKGKEISKPITPLSETASEVDNDPKQAQRDKDMQKNLALIAKYFKKIYKPTNNNIRTSSNSKNKNVDTIPRFKNDNQSGQFRNQRMVNVAVARENVGSKVVRQSGIQCFNCREFGHFAKECRKPKRVKDSAYHKEKMLLCKQAEQGVPLQAEQYDWLAYTDEEVDKQELEAHYSYMAKIQEVPTADSGTVSEPVEQVQNEAGYNVFANHLQHSEQSESISNTCLVETDDSNVIPDSPNMCEDDIQNEQNDVESDDERVALANLIANLKLDVDENKKI</sequence>
<reference evidence="5" key="1">
    <citation type="journal article" date="2019" name="Sci. Rep.">
        <title>Draft genome of Tanacetum cinerariifolium, the natural source of mosquito coil.</title>
        <authorList>
            <person name="Yamashiro T."/>
            <person name="Shiraishi A."/>
            <person name="Satake H."/>
            <person name="Nakayama K."/>
        </authorList>
    </citation>
    <scope>NUCLEOTIDE SEQUENCE</scope>
</reference>
<dbReference type="Gene3D" id="3.30.420.10">
    <property type="entry name" value="Ribonuclease H-like superfamily/Ribonuclease H"/>
    <property type="match status" value="1"/>
</dbReference>
<dbReference type="InterPro" id="IPR025724">
    <property type="entry name" value="GAG-pre-integrase_dom"/>
</dbReference>
<protein>
    <submittedName>
        <fullName evidence="5">Uncharacterized protein</fullName>
    </submittedName>
</protein>
<feature type="region of interest" description="Disordered" evidence="2">
    <location>
        <begin position="981"/>
        <end position="1016"/>
    </location>
</feature>
<name>A0A6L2NM02_TANCI</name>
<dbReference type="EMBL" id="BKCJ010009134">
    <property type="protein sequence ID" value="GEU85564.1"/>
    <property type="molecule type" value="Genomic_DNA"/>
</dbReference>
<dbReference type="InterPro" id="IPR039537">
    <property type="entry name" value="Retrotran_Ty1/copia-like"/>
</dbReference>
<dbReference type="InterPro" id="IPR036875">
    <property type="entry name" value="Znf_CCHC_sf"/>
</dbReference>
<evidence type="ECO:0000256" key="1">
    <source>
        <dbReference type="PROSITE-ProRule" id="PRU00047"/>
    </source>
</evidence>
<dbReference type="AlphaFoldDB" id="A0A6L2NM02"/>
<feature type="compositionally biased region" description="Basic residues" evidence="2">
    <location>
        <begin position="576"/>
        <end position="587"/>
    </location>
</feature>